<dbReference type="Proteomes" id="UP000217507">
    <property type="component" value="Plasmid Plasmid4 dna"/>
</dbReference>
<gene>
    <name evidence="1" type="ORF">NIES23_63580</name>
    <name evidence="2" type="ORF">NIES23_64210</name>
</gene>
<evidence type="ECO:0008006" key="4">
    <source>
        <dbReference type="Google" id="ProtNLM"/>
    </source>
</evidence>
<keyword evidence="1" id="KW-0614">Plasmid</keyword>
<organism evidence="1 3">
    <name type="scientific">Trichormus variabilis NIES-23</name>
    <dbReference type="NCBI Taxonomy" id="1973479"/>
    <lineage>
        <taxon>Bacteria</taxon>
        <taxon>Bacillati</taxon>
        <taxon>Cyanobacteriota</taxon>
        <taxon>Cyanophyceae</taxon>
        <taxon>Nostocales</taxon>
        <taxon>Nostocaceae</taxon>
        <taxon>Trichormus</taxon>
    </lineage>
</organism>
<sequence>MPILQTENLHVLGNYGLFKMALRQLINLRQKSHPIQVMKPDPELLKRV</sequence>
<dbReference type="EMBL" id="AP018220">
    <property type="protein sequence ID" value="BAY73506.1"/>
    <property type="molecule type" value="Genomic_DNA"/>
</dbReference>
<dbReference type="EMBL" id="AP018220">
    <property type="protein sequence ID" value="BAY73569.1"/>
    <property type="molecule type" value="Genomic_DNA"/>
</dbReference>
<geneLocation type="plasmid" evidence="1">
    <name>plasmid4</name>
</geneLocation>
<reference evidence="1 3" key="1">
    <citation type="submission" date="2017-06" db="EMBL/GenBank/DDBJ databases">
        <title>Genome sequencing of cyanobaciteial culture collection at National Institute for Environmental Studies (NIES).</title>
        <authorList>
            <person name="Hirose Y."/>
            <person name="Shimura Y."/>
            <person name="Fujisawa T."/>
            <person name="Nakamura Y."/>
            <person name="Kawachi M."/>
        </authorList>
    </citation>
    <scope>NUCLEOTIDE SEQUENCE [LARGE SCALE GENOMIC DNA]</scope>
    <source>
        <strain evidence="1 3">NIES-23</strain>
        <plasmid evidence="3">Plasmid Plasmid4 dna</plasmid>
        <plasmid evidence="1">plasmid4</plasmid>
    </source>
</reference>
<dbReference type="AlphaFoldDB" id="A0A1Z4KX01"/>
<name>A0A1Z4KX01_ANAVA</name>
<evidence type="ECO:0000313" key="3">
    <source>
        <dbReference type="Proteomes" id="UP000217507"/>
    </source>
</evidence>
<evidence type="ECO:0000313" key="1">
    <source>
        <dbReference type="EMBL" id="BAY73506.1"/>
    </source>
</evidence>
<protein>
    <recommendedName>
        <fullName evidence="4">Transposase</fullName>
    </recommendedName>
</protein>
<accession>A0A1Z4KX01</accession>
<evidence type="ECO:0000313" key="2">
    <source>
        <dbReference type="EMBL" id="BAY73569.1"/>
    </source>
</evidence>
<proteinExistence type="predicted"/>